<sequence>MLFHDSETTAFYFLQDLAFVPVQIVTVTIILNRFLNMIEDKKKAKKINVIISTFFVDAGISILAALAAFNENNEELSRLFSQDGFDRRKAAHLKKQVREFDYDIRVTSEKLMQLAETMDRYRDYTLNMLGNDNLLEHDSFTDMLWAAFHVADELKTRRNTGSQEAEGVSARRKLDNLGEDDLAHLQNDILRAYTAMTVEWVNYMVYLREGYPFLYALAVEKNPYKSGVSKAHLQNSTRQFAQVSRMRT</sequence>
<accession>A0A1D3TVN6</accession>
<keyword evidence="1" id="KW-0812">Transmembrane</keyword>
<keyword evidence="1" id="KW-0472">Membrane</keyword>
<dbReference type="OrthoDB" id="9799090at2"/>
<evidence type="ECO:0000256" key="1">
    <source>
        <dbReference type="SAM" id="Phobius"/>
    </source>
</evidence>
<protein>
    <submittedName>
        <fullName evidence="2">Uncharacterized protein</fullName>
    </submittedName>
</protein>
<dbReference type="RefSeq" id="WP_091235121.1">
    <property type="nucleotide sequence ID" value="NZ_FMKA01000018.1"/>
</dbReference>
<feature type="transmembrane region" description="Helical" evidence="1">
    <location>
        <begin position="47"/>
        <end position="69"/>
    </location>
</feature>
<dbReference type="EMBL" id="FMKA01000018">
    <property type="protein sequence ID" value="SCP98224.1"/>
    <property type="molecule type" value="Genomic_DNA"/>
</dbReference>
<evidence type="ECO:0000313" key="2">
    <source>
        <dbReference type="EMBL" id="SCP98224.1"/>
    </source>
</evidence>
<dbReference type="Proteomes" id="UP000199315">
    <property type="component" value="Unassembled WGS sequence"/>
</dbReference>
<feature type="transmembrane region" description="Helical" evidence="1">
    <location>
        <begin position="12"/>
        <end position="35"/>
    </location>
</feature>
<evidence type="ECO:0000313" key="3">
    <source>
        <dbReference type="Proteomes" id="UP000199315"/>
    </source>
</evidence>
<proteinExistence type="predicted"/>
<gene>
    <name evidence="2" type="ORF">SAMN05421730_101814</name>
</gene>
<dbReference type="AlphaFoldDB" id="A0A1D3TVN6"/>
<keyword evidence="3" id="KW-1185">Reference proteome</keyword>
<dbReference type="STRING" id="1619234.SAMN05421730_101814"/>
<keyword evidence="1" id="KW-1133">Transmembrane helix</keyword>
<reference evidence="2 3" key="1">
    <citation type="submission" date="2016-09" db="EMBL/GenBank/DDBJ databases">
        <authorList>
            <person name="Capua I."/>
            <person name="De Benedictis P."/>
            <person name="Joannis T."/>
            <person name="Lombin L.H."/>
            <person name="Cattoli G."/>
        </authorList>
    </citation>
    <scope>NUCLEOTIDE SEQUENCE [LARGE SCALE GENOMIC DNA]</scope>
    <source>
        <strain evidence="2 3">GluBS11</strain>
    </source>
</reference>
<name>A0A1D3TVN6_9FIRM</name>
<organism evidence="2 3">
    <name type="scientific">Anaerobium acetethylicum</name>
    <dbReference type="NCBI Taxonomy" id="1619234"/>
    <lineage>
        <taxon>Bacteria</taxon>
        <taxon>Bacillati</taxon>
        <taxon>Bacillota</taxon>
        <taxon>Clostridia</taxon>
        <taxon>Lachnospirales</taxon>
        <taxon>Lachnospiraceae</taxon>
        <taxon>Anaerobium</taxon>
    </lineage>
</organism>